<dbReference type="Pfam" id="PF00356">
    <property type="entry name" value="LacI"/>
    <property type="match status" value="1"/>
</dbReference>
<accession>A0A916T588</accession>
<dbReference type="PROSITE" id="PS50932">
    <property type="entry name" value="HTH_LACI_2"/>
    <property type="match status" value="1"/>
</dbReference>
<evidence type="ECO:0000313" key="6">
    <source>
        <dbReference type="Proteomes" id="UP000636793"/>
    </source>
</evidence>
<dbReference type="InterPro" id="IPR010982">
    <property type="entry name" value="Lambda_DNA-bd_dom_sf"/>
</dbReference>
<name>A0A916T588_9MICO</name>
<dbReference type="InterPro" id="IPR028082">
    <property type="entry name" value="Peripla_BP_I"/>
</dbReference>
<dbReference type="PROSITE" id="PS00356">
    <property type="entry name" value="HTH_LACI_1"/>
    <property type="match status" value="1"/>
</dbReference>
<reference evidence="5" key="2">
    <citation type="submission" date="2020-09" db="EMBL/GenBank/DDBJ databases">
        <authorList>
            <person name="Sun Q."/>
            <person name="Zhou Y."/>
        </authorList>
    </citation>
    <scope>NUCLEOTIDE SEQUENCE</scope>
    <source>
        <strain evidence="5">CGMCC 1.15085</strain>
    </source>
</reference>
<gene>
    <name evidence="5" type="primary">lacI</name>
    <name evidence="5" type="ORF">GCM10011492_20340</name>
</gene>
<comment type="caution">
    <text evidence="5">The sequence shown here is derived from an EMBL/GenBank/DDBJ whole genome shotgun (WGS) entry which is preliminary data.</text>
</comment>
<sequence>MPDKISVVDVAREAGVSLGTVSNVLNRPERVSAATRTRVQEVIETLGYVRNEAARQLRSGSSRTIGLIVLDIANPFFTDMAKGAEEIAEAEGLSVVLCNSGEDRTREAHHLSLLREQRAFGVLVTPMAARTPAIEEVRRSGTPVVLVDRGSGRAHCSVSVNDRVGGELAVSHLLALGHERICFVGGPRAIRQVSERLAGARAAFAAAGLNRDALQVISTAGLNVAAGRAAGSELADLKAGKRPTAVFCANDLLGLGMLQEMTRRRLRVPDDLAIIGYDDIDFAEAAAVPLSSVRQPRAELGRAATKLLIDERNSPDHQHRQVVFEPELVVRASTAGFD</sequence>
<reference evidence="5" key="1">
    <citation type="journal article" date="2014" name="Int. J. Syst. Evol. Microbiol.">
        <title>Complete genome sequence of Corynebacterium casei LMG S-19264T (=DSM 44701T), isolated from a smear-ripened cheese.</title>
        <authorList>
            <consortium name="US DOE Joint Genome Institute (JGI-PGF)"/>
            <person name="Walter F."/>
            <person name="Albersmeier A."/>
            <person name="Kalinowski J."/>
            <person name="Ruckert C."/>
        </authorList>
    </citation>
    <scope>NUCLEOTIDE SEQUENCE</scope>
    <source>
        <strain evidence="5">CGMCC 1.15085</strain>
    </source>
</reference>
<evidence type="ECO:0000256" key="1">
    <source>
        <dbReference type="ARBA" id="ARBA00023015"/>
    </source>
</evidence>
<dbReference type="SMART" id="SM00354">
    <property type="entry name" value="HTH_LACI"/>
    <property type="match status" value="1"/>
</dbReference>
<dbReference type="RefSeq" id="WP_188836896.1">
    <property type="nucleotide sequence ID" value="NZ_BMHI01000003.1"/>
</dbReference>
<dbReference type="EMBL" id="BMHI01000003">
    <property type="protein sequence ID" value="GGB29890.1"/>
    <property type="molecule type" value="Genomic_DNA"/>
</dbReference>
<dbReference type="PANTHER" id="PTHR30146">
    <property type="entry name" value="LACI-RELATED TRANSCRIPTIONAL REPRESSOR"/>
    <property type="match status" value="1"/>
</dbReference>
<dbReference type="Pfam" id="PF13377">
    <property type="entry name" value="Peripla_BP_3"/>
    <property type="match status" value="1"/>
</dbReference>
<dbReference type="GO" id="GO:0000976">
    <property type="term" value="F:transcription cis-regulatory region binding"/>
    <property type="evidence" value="ECO:0007669"/>
    <property type="project" value="TreeGrafter"/>
</dbReference>
<evidence type="ECO:0000256" key="3">
    <source>
        <dbReference type="ARBA" id="ARBA00023163"/>
    </source>
</evidence>
<dbReference type="CDD" id="cd01392">
    <property type="entry name" value="HTH_LacI"/>
    <property type="match status" value="1"/>
</dbReference>
<dbReference type="Proteomes" id="UP000636793">
    <property type="component" value="Unassembled WGS sequence"/>
</dbReference>
<dbReference type="AlphaFoldDB" id="A0A916T588"/>
<evidence type="ECO:0000259" key="4">
    <source>
        <dbReference type="PROSITE" id="PS50932"/>
    </source>
</evidence>
<dbReference type="CDD" id="cd06293">
    <property type="entry name" value="PBP1_LacI-like"/>
    <property type="match status" value="1"/>
</dbReference>
<feature type="domain" description="HTH lacI-type" evidence="4">
    <location>
        <begin position="5"/>
        <end position="59"/>
    </location>
</feature>
<dbReference type="PANTHER" id="PTHR30146:SF109">
    <property type="entry name" value="HTH-TYPE TRANSCRIPTIONAL REGULATOR GALS"/>
    <property type="match status" value="1"/>
</dbReference>
<dbReference type="InterPro" id="IPR046335">
    <property type="entry name" value="LacI/GalR-like_sensor"/>
</dbReference>
<dbReference type="Gene3D" id="1.10.260.40">
    <property type="entry name" value="lambda repressor-like DNA-binding domains"/>
    <property type="match status" value="1"/>
</dbReference>
<keyword evidence="3" id="KW-0804">Transcription</keyword>
<dbReference type="SUPFAM" id="SSF53822">
    <property type="entry name" value="Periplasmic binding protein-like I"/>
    <property type="match status" value="1"/>
</dbReference>
<proteinExistence type="predicted"/>
<organism evidence="5 6">
    <name type="scientific">Flexivirga endophytica</name>
    <dbReference type="NCBI Taxonomy" id="1849103"/>
    <lineage>
        <taxon>Bacteria</taxon>
        <taxon>Bacillati</taxon>
        <taxon>Actinomycetota</taxon>
        <taxon>Actinomycetes</taxon>
        <taxon>Micrococcales</taxon>
        <taxon>Dermacoccaceae</taxon>
        <taxon>Flexivirga</taxon>
    </lineage>
</organism>
<keyword evidence="2" id="KW-0238">DNA-binding</keyword>
<protein>
    <submittedName>
        <fullName evidence="5">LacI family transcriptional regulator</fullName>
    </submittedName>
</protein>
<evidence type="ECO:0000313" key="5">
    <source>
        <dbReference type="EMBL" id="GGB29890.1"/>
    </source>
</evidence>
<dbReference type="SUPFAM" id="SSF47413">
    <property type="entry name" value="lambda repressor-like DNA-binding domains"/>
    <property type="match status" value="1"/>
</dbReference>
<dbReference type="InterPro" id="IPR000843">
    <property type="entry name" value="HTH_LacI"/>
</dbReference>
<evidence type="ECO:0000256" key="2">
    <source>
        <dbReference type="ARBA" id="ARBA00023125"/>
    </source>
</evidence>
<keyword evidence="6" id="KW-1185">Reference proteome</keyword>
<dbReference type="GO" id="GO:0003700">
    <property type="term" value="F:DNA-binding transcription factor activity"/>
    <property type="evidence" value="ECO:0007669"/>
    <property type="project" value="TreeGrafter"/>
</dbReference>
<dbReference type="Gene3D" id="3.40.50.2300">
    <property type="match status" value="2"/>
</dbReference>
<keyword evidence="1" id="KW-0805">Transcription regulation</keyword>